<evidence type="ECO:0000313" key="15">
    <source>
        <dbReference type="Proteomes" id="UP000243348"/>
    </source>
</evidence>
<protein>
    <submittedName>
        <fullName evidence="14">N-acetyltransferase 10</fullName>
    </submittedName>
</protein>
<dbReference type="Gene3D" id="3.40.630.30">
    <property type="match status" value="1"/>
</dbReference>
<keyword evidence="4 14" id="KW-0808">Transferase</keyword>
<dbReference type="GO" id="GO:0009507">
    <property type="term" value="C:chloroplast"/>
    <property type="evidence" value="ECO:0007669"/>
    <property type="project" value="UniProtKB-SubCell"/>
</dbReference>
<dbReference type="GO" id="GO:0005730">
    <property type="term" value="C:nucleolus"/>
    <property type="evidence" value="ECO:0007669"/>
    <property type="project" value="UniProtKB-SubCell"/>
</dbReference>
<gene>
    <name evidence="14" type="primary">nat10</name>
    <name evidence="14" type="ORF">CMESO_29</name>
</gene>
<accession>J7G164</accession>
<evidence type="ECO:0000256" key="5">
    <source>
        <dbReference type="ARBA" id="ARBA00022694"/>
    </source>
</evidence>
<dbReference type="Proteomes" id="UP000243348">
    <property type="component" value="Nucleomorph 1"/>
</dbReference>
<dbReference type="InterPro" id="IPR032672">
    <property type="entry name" value="TmcA/NAT10/Kre33"/>
</dbReference>
<geneLocation type="nucleomorph" evidence="14"/>
<dbReference type="Gene3D" id="3.40.50.300">
    <property type="entry name" value="P-loop containing nucleotide triphosphate hydrolases"/>
    <property type="match status" value="1"/>
</dbReference>
<keyword evidence="6" id="KW-0547">Nucleotide-binding</keyword>
<dbReference type="GO" id="GO:0008033">
    <property type="term" value="P:tRNA processing"/>
    <property type="evidence" value="ECO:0007669"/>
    <property type="project" value="UniProtKB-KW"/>
</dbReference>
<dbReference type="PANTHER" id="PTHR10925">
    <property type="entry name" value="N-ACETYLTRANSFERASE 10"/>
    <property type="match status" value="1"/>
</dbReference>
<name>J7G164_9CRYP</name>
<reference evidence="14 15" key="1">
    <citation type="journal article" date="2012" name="Genome Biol. Evol.">
        <title>Nucleomorph genome sequence of the cryptophyte alga Chroomonas mesostigmatica CCMP1168 reveals lineage-specific gene loss and genome complexity.</title>
        <authorList>
            <person name="Moore C.E."/>
            <person name="Curtis B."/>
            <person name="Mills T."/>
            <person name="Tanifuji G."/>
            <person name="Archibald J.M."/>
        </authorList>
    </citation>
    <scope>NUCLEOTIDE SEQUENCE [LARGE SCALE GENOMIC DNA]</scope>
    <source>
        <strain evidence="14 15">CCMP1168</strain>
    </source>
</reference>
<proteinExistence type="predicted"/>
<dbReference type="GO" id="GO:0030686">
    <property type="term" value="C:90S preribosome"/>
    <property type="evidence" value="ECO:0007669"/>
    <property type="project" value="TreeGrafter"/>
</dbReference>
<evidence type="ECO:0000259" key="12">
    <source>
        <dbReference type="Pfam" id="PF13718"/>
    </source>
</evidence>
<keyword evidence="5" id="KW-0819">tRNA processing</keyword>
<dbReference type="Gene3D" id="3.40.50.11040">
    <property type="match status" value="1"/>
</dbReference>
<evidence type="ECO:0000256" key="9">
    <source>
        <dbReference type="ARBA" id="ARBA00023315"/>
    </source>
</evidence>
<dbReference type="InterPro" id="IPR007807">
    <property type="entry name" value="TcmA/NAT10_helicase"/>
</dbReference>
<dbReference type="GO" id="GO:0005524">
    <property type="term" value="F:ATP binding"/>
    <property type="evidence" value="ECO:0007669"/>
    <property type="project" value="UniProtKB-KW"/>
</dbReference>
<evidence type="ECO:0000256" key="3">
    <source>
        <dbReference type="ARBA" id="ARBA00022552"/>
    </source>
</evidence>
<evidence type="ECO:0000256" key="7">
    <source>
        <dbReference type="ARBA" id="ARBA00022840"/>
    </source>
</evidence>
<dbReference type="GO" id="GO:1904812">
    <property type="term" value="P:rRNA acetylation involved in maturation of SSU-rRNA"/>
    <property type="evidence" value="ECO:0007669"/>
    <property type="project" value="TreeGrafter"/>
</dbReference>
<feature type="domain" description="Possible tRNA binding" evidence="13">
    <location>
        <begin position="732"/>
        <end position="878"/>
    </location>
</feature>
<feature type="domain" description="TmcA/NAT10 N-terminal" evidence="11">
    <location>
        <begin position="10"/>
        <end position="187"/>
    </location>
</feature>
<evidence type="ECO:0000256" key="1">
    <source>
        <dbReference type="ARBA" id="ARBA00004229"/>
    </source>
</evidence>
<evidence type="ECO:0000256" key="4">
    <source>
        <dbReference type="ARBA" id="ARBA00022679"/>
    </source>
</evidence>
<feature type="domain" description="TcmA/NAT10 helicase" evidence="10">
    <location>
        <begin position="272"/>
        <end position="466"/>
    </location>
</feature>
<evidence type="ECO:0000259" key="10">
    <source>
        <dbReference type="Pfam" id="PF05127"/>
    </source>
</evidence>
<dbReference type="AlphaFoldDB" id="J7G164"/>
<dbReference type="InterPro" id="IPR013562">
    <property type="entry name" value="TmcA/NAT10_N"/>
</dbReference>
<evidence type="ECO:0000259" key="13">
    <source>
        <dbReference type="Pfam" id="PF13725"/>
    </source>
</evidence>
<evidence type="ECO:0000256" key="8">
    <source>
        <dbReference type="ARBA" id="ARBA00023242"/>
    </source>
</evidence>
<organism evidence="14 15">
    <name type="scientific">Chroomonas mesostigmatica CCMP1168</name>
    <dbReference type="NCBI Taxonomy" id="1195612"/>
    <lineage>
        <taxon>Eukaryota</taxon>
        <taxon>Cryptophyceae</taxon>
        <taxon>Pyrenomonadales</taxon>
        <taxon>Chroomonadaceae</taxon>
        <taxon>Chroomonas</taxon>
    </lineage>
</organism>
<keyword evidence="8" id="KW-0539">Nucleus</keyword>
<dbReference type="GO" id="GO:1990883">
    <property type="term" value="F:18S rRNA cytidine N-acetyltransferase activity"/>
    <property type="evidence" value="ECO:0007669"/>
    <property type="project" value="TreeGrafter"/>
</dbReference>
<keyword evidence="14" id="KW-0542">Nucleomorph</keyword>
<comment type="subcellular location">
    <subcellularLocation>
        <location evidence="2">Nucleus</location>
        <location evidence="2">Nucleolus</location>
    </subcellularLocation>
    <subcellularLocation>
        <location evidence="1">Plastid</location>
        <location evidence="1">Chloroplast</location>
    </subcellularLocation>
</comment>
<keyword evidence="7" id="KW-0067">ATP-binding</keyword>
<keyword evidence="9" id="KW-0012">Acyltransferase</keyword>
<feature type="domain" description="N-acetyltransferase" evidence="12">
    <location>
        <begin position="506"/>
        <end position="720"/>
    </location>
</feature>
<sequence length="879" mass="101885">MSAYRNNCVISNLFTNISKKNHRGILLINGSKSKFKIPLIHYLWTKSSSQTRSNILWCYSRKNEDKYKKEKKNLLSIHKKNIDTQENFFKLKKIRHCFYEETKKILGNTYGMCILQDFESITPNSLARIVETIEGGGIIIFTMDSSISIKNIHDISLKIYQKFKNQVSTTVTGRFLDRFFLSLKCCETFLFLNDNMEILHFSGNEVFKEKYFKKIEEKEPSNQLLVELIKNIGTIEPISSLLSKAKTFDQARAFLTFIEALADKKKWSTAFLTSNRGRGKSATLGLSVAASIAYGYGNIFITAPDPENLHSFFAFLFIGLEAIGYIENKDFEIIYNPQHSCIDNVHIFCSHRQIIKFVFPYELSLYKNQIELLIIDEAAGISSFFLDSIIGPHITFISSTTSGYEGFGKALMLKMAKKIKFDILNHNFEFGNAKPRIFREIVLDKPIRYARNDPVEKWIYDLLCLNIDQEFILLNGCPNPNFCKLFLVDRNSLFRGHILANKFLQKIIGLFSSSHYKNSPDDLQMICDAPSHRILVLITPFNLSIGFLPDLLCVLHICYEGQINQKFAHDCLSKGIKVKGDLIPWVLSNQYLDPGFAQLSCLRIVRIATHPDSQSMGYGTEAIRNLYSFSNNKENFLKKFYVNNNKKNIIEEDRTLEYSPPMLIELNFRCPPILDYIAVSFGLTFPLLCFWKKNGFSVVLIRPFLNKTSQEHTSIMIKKVLNIKKNFPAWDKIYQFEFYKQFISGLNLNFSQIPVILINNIMENFCRPQKMVFKKKKKIGKFFSPFDFQQILFIIEKKFQNFDSITYLFPVISKLYFFGYFSKNLFSPSEIIIIISIGLQGKSVESVKKELFLKNEYFSKIFKAIIMKVYKELDKIRQT</sequence>
<evidence type="ECO:0000256" key="2">
    <source>
        <dbReference type="ARBA" id="ARBA00004604"/>
    </source>
</evidence>
<dbReference type="Pfam" id="PF05127">
    <property type="entry name" value="NAT10_TcmA_helicase"/>
    <property type="match status" value="1"/>
</dbReference>
<evidence type="ECO:0000256" key="6">
    <source>
        <dbReference type="ARBA" id="ARBA00022741"/>
    </source>
</evidence>
<dbReference type="Pfam" id="PF13718">
    <property type="entry name" value="GNAT_acetyltr_2"/>
    <property type="match status" value="1"/>
</dbReference>
<dbReference type="InterPro" id="IPR000182">
    <property type="entry name" value="GNAT_dom"/>
</dbReference>
<evidence type="ECO:0000313" key="14">
    <source>
        <dbReference type="EMBL" id="AFP65232.1"/>
    </source>
</evidence>
<dbReference type="GO" id="GO:0000049">
    <property type="term" value="F:tRNA binding"/>
    <property type="evidence" value="ECO:0007669"/>
    <property type="project" value="TreeGrafter"/>
</dbReference>
<dbReference type="InterPro" id="IPR027417">
    <property type="entry name" value="P-loop_NTPase"/>
</dbReference>
<dbReference type="Pfam" id="PF13725">
    <property type="entry name" value="tRNA_bind_2"/>
    <property type="match status" value="1"/>
</dbReference>
<keyword evidence="3" id="KW-0698">rRNA processing</keyword>
<dbReference type="InterPro" id="IPR027992">
    <property type="entry name" value="tRNA_bind_dom"/>
</dbReference>
<dbReference type="EMBL" id="CP003680">
    <property type="protein sequence ID" value="AFP65232.1"/>
    <property type="molecule type" value="Genomic_DNA"/>
</dbReference>
<evidence type="ECO:0000259" key="11">
    <source>
        <dbReference type="Pfam" id="PF08351"/>
    </source>
</evidence>
<dbReference type="Pfam" id="PF08351">
    <property type="entry name" value="TmcA_N"/>
    <property type="match status" value="1"/>
</dbReference>
<dbReference type="PANTHER" id="PTHR10925:SF5">
    <property type="entry name" value="RNA CYTIDINE ACETYLTRANSFERASE"/>
    <property type="match status" value="1"/>
</dbReference>